<keyword evidence="5 11" id="KW-0808">Transferase</keyword>
<evidence type="ECO:0000256" key="10">
    <source>
        <dbReference type="ARBA" id="ARBA00048567"/>
    </source>
</evidence>
<reference evidence="12" key="1">
    <citation type="submission" date="2021-12" db="EMBL/GenBank/DDBJ databases">
        <title>Alicyclobacillaceae gen. nov., sp. nov., isolated from chalcocite enrichment system.</title>
        <authorList>
            <person name="Jiang Z."/>
        </authorList>
    </citation>
    <scope>NUCLEOTIDE SEQUENCE</scope>
    <source>
        <strain evidence="12">MYW30-H2</strain>
    </source>
</reference>
<feature type="binding site" evidence="11">
    <location>
        <position position="144"/>
    </location>
    <ligand>
        <name>substrate</name>
    </ligand>
</feature>
<feature type="binding site" evidence="11">
    <location>
        <position position="65"/>
    </location>
    <ligand>
        <name>substrate</name>
    </ligand>
</feature>
<keyword evidence="6 11" id="KW-0547">Nucleotide-binding</keyword>
<accession>A0ABY4CKZ4</accession>
<comment type="cofactor">
    <cofactor evidence="11">
        <name>Mg(2+)</name>
        <dbReference type="ChEBI" id="CHEBI:18420"/>
    </cofactor>
    <text evidence="11">Binds 1 Mg(2+) ion per subunit.</text>
</comment>
<feature type="binding site" evidence="11">
    <location>
        <position position="23"/>
    </location>
    <ligand>
        <name>Mg(2+)</name>
        <dbReference type="ChEBI" id="CHEBI:18420"/>
    </ligand>
</feature>
<evidence type="ECO:0000256" key="2">
    <source>
        <dbReference type="ARBA" id="ARBA00006997"/>
    </source>
</evidence>
<gene>
    <name evidence="11" type="primary">aroK</name>
    <name evidence="12" type="ORF">LSG31_02665</name>
</gene>
<dbReference type="Pfam" id="PF01202">
    <property type="entry name" value="SKI"/>
    <property type="match status" value="1"/>
</dbReference>
<comment type="function">
    <text evidence="11">Catalyzes the specific phosphorylation of the 3-hydroxyl group of shikimic acid using ATP as a cosubstrate.</text>
</comment>
<dbReference type="RefSeq" id="WP_347437869.1">
    <property type="nucleotide sequence ID" value="NZ_CP089291.1"/>
</dbReference>
<dbReference type="Gene3D" id="3.40.50.300">
    <property type="entry name" value="P-loop containing nucleotide triphosphate hydrolases"/>
    <property type="match status" value="1"/>
</dbReference>
<evidence type="ECO:0000256" key="7">
    <source>
        <dbReference type="ARBA" id="ARBA00022777"/>
    </source>
</evidence>
<feature type="binding site" evidence="11">
    <location>
        <position position="41"/>
    </location>
    <ligand>
        <name>substrate</name>
    </ligand>
</feature>
<sequence length="185" mass="21786">MNSVIPLRERNIAFIGFMGVGKTTIGELVANKLVRDFIDIDKEIENEYQMPTSEIFKTIGEKAFRKKERDYVEKFCQKRLQVISLGGGAFLQEEIRNICLSTCIIFFLDISWERWKERLNLIIDSRPVLQGRNLEEIEELFHKRREIYSIHNSKFTTDNLDAEEIADYITDSLKLAWELYEPQVD</sequence>
<evidence type="ECO:0000256" key="6">
    <source>
        <dbReference type="ARBA" id="ARBA00022741"/>
    </source>
</evidence>
<dbReference type="EC" id="2.7.1.71" evidence="3 11"/>
<evidence type="ECO:0000313" key="13">
    <source>
        <dbReference type="Proteomes" id="UP000830167"/>
    </source>
</evidence>
<dbReference type="InterPro" id="IPR000623">
    <property type="entry name" value="Shikimate_kinase/TSH1"/>
</dbReference>
<dbReference type="InterPro" id="IPR027417">
    <property type="entry name" value="P-loop_NTPase"/>
</dbReference>
<dbReference type="PRINTS" id="PR01100">
    <property type="entry name" value="SHIKIMTKNASE"/>
</dbReference>
<dbReference type="Proteomes" id="UP000830167">
    <property type="component" value="Chromosome"/>
</dbReference>
<feature type="binding site" evidence="11">
    <location>
        <begin position="19"/>
        <end position="24"/>
    </location>
    <ligand>
        <name>ATP</name>
        <dbReference type="ChEBI" id="CHEBI:30616"/>
    </ligand>
</feature>
<dbReference type="PANTHER" id="PTHR21087:SF16">
    <property type="entry name" value="SHIKIMATE KINASE 1, CHLOROPLASTIC"/>
    <property type="match status" value="1"/>
</dbReference>
<evidence type="ECO:0000256" key="8">
    <source>
        <dbReference type="ARBA" id="ARBA00022840"/>
    </source>
</evidence>
<evidence type="ECO:0000256" key="11">
    <source>
        <dbReference type="HAMAP-Rule" id="MF_00109"/>
    </source>
</evidence>
<evidence type="ECO:0000256" key="9">
    <source>
        <dbReference type="ARBA" id="ARBA00023141"/>
    </source>
</evidence>
<dbReference type="EMBL" id="CP089291">
    <property type="protein sequence ID" value="UOF91180.1"/>
    <property type="molecule type" value="Genomic_DNA"/>
</dbReference>
<dbReference type="PANTHER" id="PTHR21087">
    <property type="entry name" value="SHIKIMATE KINASE"/>
    <property type="match status" value="1"/>
</dbReference>
<comment type="caution">
    <text evidence="11">Lacks conserved residue(s) required for the propagation of feature annotation.</text>
</comment>
<comment type="subunit">
    <text evidence="11">Monomer.</text>
</comment>
<feature type="binding site" evidence="11">
    <location>
        <position position="126"/>
    </location>
    <ligand>
        <name>ATP</name>
        <dbReference type="ChEBI" id="CHEBI:30616"/>
    </ligand>
</feature>
<dbReference type="SUPFAM" id="SSF52540">
    <property type="entry name" value="P-loop containing nucleoside triphosphate hydrolases"/>
    <property type="match status" value="1"/>
</dbReference>
<feature type="binding site" evidence="11">
    <location>
        <position position="87"/>
    </location>
    <ligand>
        <name>substrate</name>
    </ligand>
</feature>
<keyword evidence="4 11" id="KW-0028">Amino-acid biosynthesis</keyword>
<comment type="pathway">
    <text evidence="1 11">Metabolic intermediate biosynthesis; chorismate biosynthesis; chorismate from D-erythrose 4-phosphate and phosphoenolpyruvate: step 5/7.</text>
</comment>
<keyword evidence="11" id="KW-0479">Metal-binding</keyword>
<comment type="similarity">
    <text evidence="2 11">Belongs to the shikimate kinase family.</text>
</comment>
<dbReference type="InterPro" id="IPR023000">
    <property type="entry name" value="Shikimate_kinase_CS"/>
</dbReference>
<protein>
    <recommendedName>
        <fullName evidence="3 11">Shikimate kinase</fullName>
        <shortName evidence="11">SK</shortName>
        <ecNumber evidence="3 11">2.7.1.71</ecNumber>
    </recommendedName>
</protein>
<dbReference type="GO" id="GO:0016301">
    <property type="term" value="F:kinase activity"/>
    <property type="evidence" value="ECO:0007669"/>
    <property type="project" value="UniProtKB-KW"/>
</dbReference>
<evidence type="ECO:0000256" key="3">
    <source>
        <dbReference type="ARBA" id="ARBA00012154"/>
    </source>
</evidence>
<evidence type="ECO:0000256" key="1">
    <source>
        <dbReference type="ARBA" id="ARBA00004842"/>
    </source>
</evidence>
<comment type="catalytic activity">
    <reaction evidence="10 11">
        <text>shikimate + ATP = 3-phosphoshikimate + ADP + H(+)</text>
        <dbReference type="Rhea" id="RHEA:13121"/>
        <dbReference type="ChEBI" id="CHEBI:15378"/>
        <dbReference type="ChEBI" id="CHEBI:30616"/>
        <dbReference type="ChEBI" id="CHEBI:36208"/>
        <dbReference type="ChEBI" id="CHEBI:145989"/>
        <dbReference type="ChEBI" id="CHEBI:456216"/>
        <dbReference type="EC" id="2.7.1.71"/>
    </reaction>
</comment>
<keyword evidence="9 11" id="KW-0057">Aromatic amino acid biosynthesis</keyword>
<dbReference type="InterPro" id="IPR031322">
    <property type="entry name" value="Shikimate/glucono_kinase"/>
</dbReference>
<name>A0ABY4CKZ4_9BACL</name>
<evidence type="ECO:0000256" key="4">
    <source>
        <dbReference type="ARBA" id="ARBA00022605"/>
    </source>
</evidence>
<keyword evidence="11" id="KW-0963">Cytoplasm</keyword>
<evidence type="ECO:0000313" key="12">
    <source>
        <dbReference type="EMBL" id="UOF91180.1"/>
    </source>
</evidence>
<keyword evidence="13" id="KW-1185">Reference proteome</keyword>
<dbReference type="HAMAP" id="MF_00109">
    <property type="entry name" value="Shikimate_kinase"/>
    <property type="match status" value="1"/>
</dbReference>
<dbReference type="CDD" id="cd00464">
    <property type="entry name" value="SK"/>
    <property type="match status" value="1"/>
</dbReference>
<organism evidence="12 13">
    <name type="scientific">Fodinisporobacter ferrooxydans</name>
    <dbReference type="NCBI Taxonomy" id="2901836"/>
    <lineage>
        <taxon>Bacteria</taxon>
        <taxon>Bacillati</taxon>
        <taxon>Bacillota</taxon>
        <taxon>Bacilli</taxon>
        <taxon>Bacillales</taxon>
        <taxon>Alicyclobacillaceae</taxon>
        <taxon>Fodinisporobacter</taxon>
    </lineage>
</organism>
<evidence type="ECO:0000256" key="5">
    <source>
        <dbReference type="ARBA" id="ARBA00022679"/>
    </source>
</evidence>
<proteinExistence type="inferred from homology"/>
<dbReference type="PROSITE" id="PS01128">
    <property type="entry name" value="SHIKIMATE_KINASE"/>
    <property type="match status" value="1"/>
</dbReference>
<keyword evidence="7 11" id="KW-0418">Kinase</keyword>
<keyword evidence="11" id="KW-0460">Magnesium</keyword>
<comment type="subcellular location">
    <subcellularLocation>
        <location evidence="11">Cytoplasm</location>
    </subcellularLocation>
</comment>
<keyword evidence="8 11" id="KW-0067">ATP-binding</keyword>